<dbReference type="Proteomes" id="UP000887565">
    <property type="component" value="Unplaced"/>
</dbReference>
<evidence type="ECO:0000256" key="3">
    <source>
        <dbReference type="PROSITE-ProRule" id="PRU00023"/>
    </source>
</evidence>
<keyword evidence="4" id="KW-1185">Reference proteome</keyword>
<dbReference type="PANTHER" id="PTHR24173:SF85">
    <property type="entry name" value="PROTEIN FEM-1 HOMOLOG CG6966"/>
    <property type="match status" value="1"/>
</dbReference>
<dbReference type="AlphaFoldDB" id="A0A915JAJ3"/>
<organism evidence="4 5">
    <name type="scientific">Romanomermis culicivorax</name>
    <name type="common">Nematode worm</name>
    <dbReference type="NCBI Taxonomy" id="13658"/>
    <lineage>
        <taxon>Eukaryota</taxon>
        <taxon>Metazoa</taxon>
        <taxon>Ecdysozoa</taxon>
        <taxon>Nematoda</taxon>
        <taxon>Enoplea</taxon>
        <taxon>Dorylaimia</taxon>
        <taxon>Mermithida</taxon>
        <taxon>Mermithoidea</taxon>
        <taxon>Mermithidae</taxon>
        <taxon>Romanomermis</taxon>
    </lineage>
</organism>
<dbReference type="InterPro" id="IPR002110">
    <property type="entry name" value="Ankyrin_rpt"/>
</dbReference>
<dbReference type="OMA" id="EASNNCK"/>
<dbReference type="Pfam" id="PF00023">
    <property type="entry name" value="Ank"/>
    <property type="match status" value="1"/>
</dbReference>
<feature type="repeat" description="ANK" evidence="3">
    <location>
        <begin position="94"/>
        <end position="126"/>
    </location>
</feature>
<feature type="repeat" description="ANK" evidence="3">
    <location>
        <begin position="20"/>
        <end position="52"/>
    </location>
</feature>
<evidence type="ECO:0000256" key="1">
    <source>
        <dbReference type="ARBA" id="ARBA00022737"/>
    </source>
</evidence>
<protein>
    <submittedName>
        <fullName evidence="5">Uncharacterized protein</fullName>
    </submittedName>
</protein>
<evidence type="ECO:0000313" key="4">
    <source>
        <dbReference type="Proteomes" id="UP000887565"/>
    </source>
</evidence>
<evidence type="ECO:0000313" key="5">
    <source>
        <dbReference type="WBParaSite" id="nRc.2.0.1.t23499-RA"/>
    </source>
</evidence>
<dbReference type="Gene3D" id="1.25.40.20">
    <property type="entry name" value="Ankyrin repeat-containing domain"/>
    <property type="match status" value="2"/>
</dbReference>
<dbReference type="PANTHER" id="PTHR24173">
    <property type="entry name" value="ANKYRIN REPEAT CONTAINING"/>
    <property type="match status" value="1"/>
</dbReference>
<dbReference type="InterPro" id="IPR036770">
    <property type="entry name" value="Ankyrin_rpt-contain_sf"/>
</dbReference>
<feature type="repeat" description="ANK" evidence="3">
    <location>
        <begin position="160"/>
        <end position="192"/>
    </location>
</feature>
<dbReference type="PROSITE" id="PS50088">
    <property type="entry name" value="ANK_REPEAT"/>
    <property type="match status" value="5"/>
</dbReference>
<dbReference type="Pfam" id="PF13637">
    <property type="entry name" value="Ank_4"/>
    <property type="match status" value="1"/>
</dbReference>
<sequence length="242" mass="26168">IFLEGRPPTEVRNLLSSCTYGTPPLVIASRNGHVDVVHYLIKKGVDIEQTGCVVFDGETVEGVPSLWCAAAAGHFEIVKLLVDNKADVNHTTATNSTPLRAACFDGHLNIITYLVERGADVEIANKHGHTSLMIACYKSRIDVVKYLLSVNANVNTKSLKGNTALHDSAEAGNTEIVELLLDHGAVMDVDINGLTPMLSAASFGHKSVVDFLCQHEKCSLFDKINGLELLGATYVDKKRDIV</sequence>
<dbReference type="Pfam" id="PF12796">
    <property type="entry name" value="Ank_2"/>
    <property type="match status" value="1"/>
</dbReference>
<dbReference type="SUPFAM" id="SSF48403">
    <property type="entry name" value="Ankyrin repeat"/>
    <property type="match status" value="1"/>
</dbReference>
<feature type="repeat" description="ANK" evidence="3">
    <location>
        <begin position="61"/>
        <end position="93"/>
    </location>
</feature>
<keyword evidence="1" id="KW-0677">Repeat</keyword>
<feature type="repeat" description="ANK" evidence="3">
    <location>
        <begin position="127"/>
        <end position="159"/>
    </location>
</feature>
<name>A0A915JAJ3_ROMCU</name>
<reference evidence="5" key="1">
    <citation type="submission" date="2022-11" db="UniProtKB">
        <authorList>
            <consortium name="WormBaseParasite"/>
        </authorList>
    </citation>
    <scope>IDENTIFICATION</scope>
</reference>
<proteinExistence type="predicted"/>
<accession>A0A915JAJ3</accession>
<dbReference type="PROSITE" id="PS50297">
    <property type="entry name" value="ANK_REP_REGION"/>
    <property type="match status" value="5"/>
</dbReference>
<keyword evidence="2 3" id="KW-0040">ANK repeat</keyword>
<evidence type="ECO:0000256" key="2">
    <source>
        <dbReference type="ARBA" id="ARBA00023043"/>
    </source>
</evidence>
<dbReference type="SMART" id="SM00248">
    <property type="entry name" value="ANK"/>
    <property type="match status" value="6"/>
</dbReference>
<dbReference type="WBParaSite" id="nRc.2.0.1.t23499-RA">
    <property type="protein sequence ID" value="nRc.2.0.1.t23499-RA"/>
    <property type="gene ID" value="nRc.2.0.1.g23499"/>
</dbReference>